<keyword evidence="2" id="KW-1185">Reference proteome</keyword>
<dbReference type="Proteomes" id="UP000002668">
    <property type="component" value="Genome"/>
</dbReference>
<organism evidence="2">
    <name type="scientific">Leptosphaeria maculans (strain JN3 / isolate v23.1.3 / race Av1-4-5-6-7-8)</name>
    <name type="common">Blackleg fungus</name>
    <name type="synonym">Phoma lingam</name>
    <dbReference type="NCBI Taxonomy" id="985895"/>
    <lineage>
        <taxon>Eukaryota</taxon>
        <taxon>Fungi</taxon>
        <taxon>Dikarya</taxon>
        <taxon>Ascomycota</taxon>
        <taxon>Pezizomycotina</taxon>
        <taxon>Dothideomycetes</taxon>
        <taxon>Pleosporomycetidae</taxon>
        <taxon>Pleosporales</taxon>
        <taxon>Pleosporineae</taxon>
        <taxon>Leptosphaeriaceae</taxon>
        <taxon>Plenodomus</taxon>
        <taxon>Plenodomus lingam/Leptosphaeria maculans species complex</taxon>
    </lineage>
</organism>
<dbReference type="AlphaFoldDB" id="E4ZZS4"/>
<gene>
    <name evidence="1" type="ORF">LEMA_P099150.1</name>
</gene>
<dbReference type="HOGENOM" id="CLU_616872_0_0_1"/>
<reference evidence="2" key="1">
    <citation type="journal article" date="2011" name="Nat. Commun.">
        <title>Effector diversification within compartments of the Leptosphaeria maculans genome affected by Repeat-Induced Point mutations.</title>
        <authorList>
            <person name="Rouxel T."/>
            <person name="Grandaubert J."/>
            <person name="Hane J.K."/>
            <person name="Hoede C."/>
            <person name="van de Wouw A.P."/>
            <person name="Couloux A."/>
            <person name="Dominguez V."/>
            <person name="Anthouard V."/>
            <person name="Bally P."/>
            <person name="Bourras S."/>
            <person name="Cozijnsen A.J."/>
            <person name="Ciuffetti L.M."/>
            <person name="Degrave A."/>
            <person name="Dilmaghani A."/>
            <person name="Duret L."/>
            <person name="Fudal I."/>
            <person name="Goodwin S.B."/>
            <person name="Gout L."/>
            <person name="Glaser N."/>
            <person name="Linglin J."/>
            <person name="Kema G.H.J."/>
            <person name="Lapalu N."/>
            <person name="Lawrence C.B."/>
            <person name="May K."/>
            <person name="Meyer M."/>
            <person name="Ollivier B."/>
            <person name="Poulain J."/>
            <person name="Schoch C.L."/>
            <person name="Simon A."/>
            <person name="Spatafora J.W."/>
            <person name="Stachowiak A."/>
            <person name="Turgeon B.G."/>
            <person name="Tyler B.M."/>
            <person name="Vincent D."/>
            <person name="Weissenbach J."/>
            <person name="Amselem J."/>
            <person name="Quesneville H."/>
            <person name="Oliver R.P."/>
            <person name="Wincker P."/>
            <person name="Balesdent M.-H."/>
            <person name="Howlett B.J."/>
        </authorList>
    </citation>
    <scope>NUCLEOTIDE SEQUENCE [LARGE SCALE GENOMIC DNA]</scope>
    <source>
        <strain evidence="2">JN3 / isolate v23.1.3 / race Av1-4-5-6-7-8</strain>
    </source>
</reference>
<dbReference type="OrthoDB" id="3794788at2759"/>
<proteinExistence type="predicted"/>
<dbReference type="EMBL" id="FP929130">
    <property type="protein sequence ID" value="CBX96784.1"/>
    <property type="molecule type" value="Genomic_DNA"/>
</dbReference>
<name>E4ZZS4_LEPMJ</name>
<sequence>MALLIQRIVRAASGKPPLVPPRSVQGDPPPVPCQPPRLFDSGGLTLSLTSNPRVCQGCDGAAEGVRPALSAESEASLASLLGNGTHARDDCTVPCTVGTVGRYSVLVGTGKSVGCTVSTCCTAVKRLIGYCEAYRLPSLQTMEALPNKAARTRVSSVDCRNPQFCRFPWAVAAVTKFLPMANPRHESRSLTAVGPPASMQRHHPTAFPHNLPVEILHMIIAAIDDLPFAWFVLRHVSSFWRAITEDVFERLLLRTCTITFTGQTIRELRYDGFRLAPYPHALLTHNCSPVESPPVEENSIPGQRRGHVTKVETEAPKPTFRFRPSEFGPPDSKARVLFKLYDLPTKYATVYTLPRQAIQASSSDPLAQIFFRQGPCAGILRRRLCQELHFVHFSNELRNIRLPTLVIDVAARKVSLEWRQLIYDFYLDRFKSRWHAWFSASRLR</sequence>
<dbReference type="VEuPathDB" id="FungiDB:LEMA_P099150.1"/>
<dbReference type="InParanoid" id="E4ZZS4"/>
<dbReference type="eggNOG" id="ENOG502RR8A">
    <property type="taxonomic scope" value="Eukaryota"/>
</dbReference>
<evidence type="ECO:0000313" key="2">
    <source>
        <dbReference type="Proteomes" id="UP000002668"/>
    </source>
</evidence>
<protein>
    <submittedName>
        <fullName evidence="1">Predicted protein</fullName>
    </submittedName>
</protein>
<evidence type="ECO:0000313" key="1">
    <source>
        <dbReference type="EMBL" id="CBX96784.1"/>
    </source>
</evidence>
<accession>E4ZZS4</accession>